<sequence>MMYRCRTSHWRLPFKLHDYAPMDAGTRTESHCSCGTSHLSWGWQDGRSCRATGAAPSPSSSPVATSTSTIMTFTSTPSGTVTKTWTSRGTCSQANLDQAATCPDLPTMDSAQVDSTGYLWGCNGASSCRYRYNGKLVSVLIALLSFLGLANRDHNACDVDLLCGTADRKLGPNSSTAANWLWLVGQSPLCPDTHILQLAARCTGKTCVFRDGKGFPVFQQDLAAGNVASYYNDGLTWDAAAACTTSPSWSTARADAISLGEACVHMRRLDECVAGA</sequence>
<feature type="non-terminal residue" evidence="1">
    <location>
        <position position="1"/>
    </location>
</feature>
<evidence type="ECO:0000313" key="1">
    <source>
        <dbReference type="EMBL" id="GFH31994.1"/>
    </source>
</evidence>
<organism evidence="1 2">
    <name type="scientific">Haematococcus lacustris</name>
    <name type="common">Green alga</name>
    <name type="synonym">Haematococcus pluvialis</name>
    <dbReference type="NCBI Taxonomy" id="44745"/>
    <lineage>
        <taxon>Eukaryota</taxon>
        <taxon>Viridiplantae</taxon>
        <taxon>Chlorophyta</taxon>
        <taxon>core chlorophytes</taxon>
        <taxon>Chlorophyceae</taxon>
        <taxon>CS clade</taxon>
        <taxon>Chlamydomonadales</taxon>
        <taxon>Haematococcaceae</taxon>
        <taxon>Haematococcus</taxon>
    </lineage>
</organism>
<accession>A0A6A0AIX1</accession>
<dbReference type="EMBL" id="BLLF01006144">
    <property type="protein sequence ID" value="GFH31994.1"/>
    <property type="molecule type" value="Genomic_DNA"/>
</dbReference>
<name>A0A6A0AIX1_HAELA</name>
<feature type="non-terminal residue" evidence="1">
    <location>
        <position position="276"/>
    </location>
</feature>
<dbReference type="AlphaFoldDB" id="A0A6A0AIX1"/>
<reference evidence="1 2" key="1">
    <citation type="submission" date="2020-02" db="EMBL/GenBank/DDBJ databases">
        <title>Draft genome sequence of Haematococcus lacustris strain NIES-144.</title>
        <authorList>
            <person name="Morimoto D."/>
            <person name="Nakagawa S."/>
            <person name="Yoshida T."/>
            <person name="Sawayama S."/>
        </authorList>
    </citation>
    <scope>NUCLEOTIDE SEQUENCE [LARGE SCALE GENOMIC DNA]</scope>
    <source>
        <strain evidence="1 2">NIES-144</strain>
    </source>
</reference>
<keyword evidence="2" id="KW-1185">Reference proteome</keyword>
<protein>
    <submittedName>
        <fullName evidence="1">Uncharacterized protein</fullName>
    </submittedName>
</protein>
<comment type="caution">
    <text evidence="1">The sequence shown here is derived from an EMBL/GenBank/DDBJ whole genome shotgun (WGS) entry which is preliminary data.</text>
</comment>
<gene>
    <name evidence="1" type="ORF">HaLaN_31138</name>
</gene>
<dbReference type="Proteomes" id="UP000485058">
    <property type="component" value="Unassembled WGS sequence"/>
</dbReference>
<proteinExistence type="predicted"/>
<evidence type="ECO:0000313" key="2">
    <source>
        <dbReference type="Proteomes" id="UP000485058"/>
    </source>
</evidence>